<gene>
    <name evidence="2" type="ORF">BIW11_05111</name>
</gene>
<comment type="caution">
    <text evidence="2">The sequence shown here is derived from an EMBL/GenBank/DDBJ whole genome shotgun (WGS) entry which is preliminary data.</text>
</comment>
<accession>A0A1V9Y3L8</accession>
<keyword evidence="3" id="KW-1185">Reference proteome</keyword>
<organism evidence="2 3">
    <name type="scientific">Tropilaelaps mercedesae</name>
    <dbReference type="NCBI Taxonomy" id="418985"/>
    <lineage>
        <taxon>Eukaryota</taxon>
        <taxon>Metazoa</taxon>
        <taxon>Ecdysozoa</taxon>
        <taxon>Arthropoda</taxon>
        <taxon>Chelicerata</taxon>
        <taxon>Arachnida</taxon>
        <taxon>Acari</taxon>
        <taxon>Parasitiformes</taxon>
        <taxon>Mesostigmata</taxon>
        <taxon>Gamasina</taxon>
        <taxon>Dermanyssoidea</taxon>
        <taxon>Laelapidae</taxon>
        <taxon>Tropilaelaps</taxon>
    </lineage>
</organism>
<sequence>MWLGLSLFSLITDAERWLRKYFLERAIKRAKRVSKDGESTTKKDIENILAGGKDSRRELTAPDKNQSSTGVSETSKNFYSMTTSYGPVMIHQDYRTDSRRFPARISRRF</sequence>
<dbReference type="InParanoid" id="A0A1V9Y3L8"/>
<name>A0A1V9Y3L8_9ACAR</name>
<evidence type="ECO:0000313" key="2">
    <source>
        <dbReference type="EMBL" id="OQR80357.1"/>
    </source>
</evidence>
<reference evidence="2 3" key="1">
    <citation type="journal article" date="2017" name="Gigascience">
        <title>Draft genome of the honey bee ectoparasitic mite, Tropilaelaps mercedesae, is shaped by the parasitic life history.</title>
        <authorList>
            <person name="Dong X."/>
            <person name="Armstrong S.D."/>
            <person name="Xia D."/>
            <person name="Makepeace B.L."/>
            <person name="Darby A.C."/>
            <person name="Kadowaki T."/>
        </authorList>
    </citation>
    <scope>NUCLEOTIDE SEQUENCE [LARGE SCALE GENOMIC DNA]</scope>
    <source>
        <strain evidence="2">Wuxi-XJTLU</strain>
    </source>
</reference>
<feature type="region of interest" description="Disordered" evidence="1">
    <location>
        <begin position="31"/>
        <end position="76"/>
    </location>
</feature>
<proteinExistence type="predicted"/>
<evidence type="ECO:0000313" key="3">
    <source>
        <dbReference type="Proteomes" id="UP000192247"/>
    </source>
</evidence>
<dbReference type="EMBL" id="MNPL01000079">
    <property type="protein sequence ID" value="OQR80357.1"/>
    <property type="molecule type" value="Genomic_DNA"/>
</dbReference>
<dbReference type="Proteomes" id="UP000192247">
    <property type="component" value="Unassembled WGS sequence"/>
</dbReference>
<evidence type="ECO:0000256" key="1">
    <source>
        <dbReference type="SAM" id="MobiDB-lite"/>
    </source>
</evidence>
<feature type="compositionally biased region" description="Polar residues" evidence="1">
    <location>
        <begin position="63"/>
        <end position="76"/>
    </location>
</feature>
<dbReference type="OrthoDB" id="6479868at2759"/>
<dbReference type="AlphaFoldDB" id="A0A1V9Y3L8"/>
<protein>
    <submittedName>
        <fullName evidence="2">Uncharacterized protein</fullName>
    </submittedName>
</protein>
<feature type="compositionally biased region" description="Basic and acidic residues" evidence="1">
    <location>
        <begin position="31"/>
        <end position="46"/>
    </location>
</feature>